<feature type="transmembrane region" description="Helical" evidence="1">
    <location>
        <begin position="172"/>
        <end position="192"/>
    </location>
</feature>
<accession>A0A9X3T5M0</accession>
<reference evidence="2" key="1">
    <citation type="submission" date="2022-12" db="EMBL/GenBank/DDBJ databases">
        <title>Gycomyces niveus sp.nov.,a novel actinomycete isolated from soil in Shouguan.</title>
        <authorList>
            <person name="Yang X."/>
        </authorList>
    </citation>
    <scope>NUCLEOTIDE SEQUENCE</scope>
    <source>
        <strain evidence="2">NEAU-A15</strain>
    </source>
</reference>
<feature type="transmembrane region" description="Helical" evidence="1">
    <location>
        <begin position="204"/>
        <end position="223"/>
    </location>
</feature>
<dbReference type="AlphaFoldDB" id="A0A9X3T5M0"/>
<keyword evidence="1" id="KW-1133">Transmembrane helix</keyword>
<dbReference type="InterPro" id="IPR052979">
    <property type="entry name" value="Adenylate-forming_domain"/>
</dbReference>
<feature type="transmembrane region" description="Helical" evidence="1">
    <location>
        <begin position="33"/>
        <end position="52"/>
    </location>
</feature>
<dbReference type="SUPFAM" id="SSF52343">
    <property type="entry name" value="Ferredoxin reductase-like, C-terminal NADP-linked domain"/>
    <property type="match status" value="1"/>
</dbReference>
<dbReference type="Proteomes" id="UP001146067">
    <property type="component" value="Unassembled WGS sequence"/>
</dbReference>
<dbReference type="PANTHER" id="PTHR33927">
    <property type="entry name" value="TRANSMEMBRANE PROTEIN"/>
    <property type="match status" value="1"/>
</dbReference>
<dbReference type="InterPro" id="IPR039261">
    <property type="entry name" value="FNR_nucleotide-bd"/>
</dbReference>
<feature type="transmembrane region" description="Helical" evidence="1">
    <location>
        <begin position="58"/>
        <end position="75"/>
    </location>
</feature>
<proteinExistence type="predicted"/>
<feature type="transmembrane region" description="Helical" evidence="1">
    <location>
        <begin position="142"/>
        <end position="160"/>
    </location>
</feature>
<evidence type="ECO:0000256" key="1">
    <source>
        <dbReference type="SAM" id="Phobius"/>
    </source>
</evidence>
<organism evidence="2 3">
    <name type="scientific">Glycomyces luteolus</name>
    <dbReference type="NCBI Taxonomy" id="2670330"/>
    <lineage>
        <taxon>Bacteria</taxon>
        <taxon>Bacillati</taxon>
        <taxon>Actinomycetota</taxon>
        <taxon>Actinomycetes</taxon>
        <taxon>Glycomycetales</taxon>
        <taxon>Glycomycetaceae</taxon>
        <taxon>Glycomyces</taxon>
    </lineage>
</organism>
<comment type="caution">
    <text evidence="2">The sequence shown here is derived from an EMBL/GenBank/DDBJ whole genome shotgun (WGS) entry which is preliminary data.</text>
</comment>
<keyword evidence="1" id="KW-0812">Transmembrane</keyword>
<evidence type="ECO:0000313" key="3">
    <source>
        <dbReference type="Proteomes" id="UP001146067"/>
    </source>
</evidence>
<feature type="transmembrane region" description="Helical" evidence="1">
    <location>
        <begin position="106"/>
        <end position="130"/>
    </location>
</feature>
<protein>
    <submittedName>
        <fullName evidence="2">Uncharacterized protein</fullName>
    </submittedName>
</protein>
<keyword evidence="3" id="KW-1185">Reference proteome</keyword>
<evidence type="ECO:0000313" key="2">
    <source>
        <dbReference type="EMBL" id="MDA1362140.1"/>
    </source>
</evidence>
<dbReference type="PANTHER" id="PTHR33927:SF5">
    <property type="entry name" value="ENZYME, PUTATIVE (AFU_ORTHOLOGUE AFUA_8G01222)-RELATED"/>
    <property type="match status" value="1"/>
</dbReference>
<keyword evidence="1" id="KW-0472">Membrane</keyword>
<gene>
    <name evidence="2" type="ORF">O1R50_21115</name>
</gene>
<name>A0A9X3T5M0_9ACTN</name>
<dbReference type="RefSeq" id="WP_270112188.1">
    <property type="nucleotide sequence ID" value="NZ_JAPZVP010000020.1"/>
</dbReference>
<dbReference type="EMBL" id="JAPZVP010000020">
    <property type="protein sequence ID" value="MDA1362140.1"/>
    <property type="molecule type" value="Genomic_DNA"/>
</dbReference>
<sequence>MTQLKNDVVDDVELPPLLPLARRAFKHPALMHFNRLAATVIAVNLVVVIAALPDGVTVELASRAALCNFAFAVLIRRQRLINLLFRMATAAPVTWPLKVRWTLAKVYHFGGLHVGGALSGSLWFAAFVVLATVEGAPSDVLVLAYLLVGLFAAMIITTAPKLRAKHHNRFELVHRFGGWLSLVLLWALQLAQVGHSGEPLLSTLEFWVLAAVTAAIIAPWTRLRRVPVDIKRPSSHVAIARFTHGRKPFAGSSTAISRSPLLEWHSFANIPSPGEHGFRLTISRAGDWTGRFIDDMPRHVWVKGITTAGVANIEVLFRKVVYVATGSGIGPCLPHLLAQEVPALLVWSTRAPRDTFGDELVDEILAVQPEARIWDTAQHGKPDMVRLACAAYRDFGAEAVICISNKKLTWQVVHGLERRGIPAYGAIWDS</sequence>